<evidence type="ECO:0000313" key="1">
    <source>
        <dbReference type="EMBL" id="MBW89524.1"/>
    </source>
</evidence>
<reference evidence="1" key="1">
    <citation type="submission" date="2018-02" db="EMBL/GenBank/DDBJ databases">
        <title>Rhizophora mucronata_Transcriptome.</title>
        <authorList>
            <person name="Meera S.P."/>
            <person name="Sreeshan A."/>
            <person name="Augustine A."/>
        </authorList>
    </citation>
    <scope>NUCLEOTIDE SEQUENCE</scope>
    <source>
        <tissue evidence="1">Leaf</tissue>
    </source>
</reference>
<dbReference type="AlphaFoldDB" id="A0A2P2J7R9"/>
<accession>A0A2P2J7R9</accession>
<dbReference type="EMBL" id="GGEC01009041">
    <property type="protein sequence ID" value="MBW89524.1"/>
    <property type="molecule type" value="Transcribed_RNA"/>
</dbReference>
<organism evidence="1">
    <name type="scientific">Rhizophora mucronata</name>
    <name type="common">Asiatic mangrove</name>
    <dbReference type="NCBI Taxonomy" id="61149"/>
    <lineage>
        <taxon>Eukaryota</taxon>
        <taxon>Viridiplantae</taxon>
        <taxon>Streptophyta</taxon>
        <taxon>Embryophyta</taxon>
        <taxon>Tracheophyta</taxon>
        <taxon>Spermatophyta</taxon>
        <taxon>Magnoliopsida</taxon>
        <taxon>eudicotyledons</taxon>
        <taxon>Gunneridae</taxon>
        <taxon>Pentapetalae</taxon>
        <taxon>rosids</taxon>
        <taxon>fabids</taxon>
        <taxon>Malpighiales</taxon>
        <taxon>Rhizophoraceae</taxon>
        <taxon>Rhizophora</taxon>
    </lineage>
</organism>
<sequence>MQDHDIMDERVLTTAWATFCARFITTCVLLETGRRN</sequence>
<name>A0A2P2J7R9_RHIMU</name>
<proteinExistence type="predicted"/>
<protein>
    <submittedName>
        <fullName evidence="1">Uncharacterized protein</fullName>
    </submittedName>
</protein>